<dbReference type="AlphaFoldDB" id="A0A6J6VBE9"/>
<evidence type="ECO:0000256" key="1">
    <source>
        <dbReference type="SAM" id="MobiDB-lite"/>
    </source>
</evidence>
<accession>A0A6J6VBE9</accession>
<dbReference type="InterPro" id="IPR057767">
    <property type="entry name" value="UGSC-like_dom"/>
</dbReference>
<proteinExistence type="predicted"/>
<reference evidence="3" key="1">
    <citation type="submission" date="2020-05" db="EMBL/GenBank/DDBJ databases">
        <authorList>
            <person name="Chiriac C."/>
            <person name="Salcher M."/>
            <person name="Ghai R."/>
            <person name="Kavagutti S V."/>
        </authorList>
    </citation>
    <scope>NUCLEOTIDE SEQUENCE</scope>
</reference>
<name>A0A6J6VBE9_9ZZZZ</name>
<feature type="compositionally biased region" description="Polar residues" evidence="1">
    <location>
        <begin position="1"/>
        <end position="12"/>
    </location>
</feature>
<evidence type="ECO:0000259" key="2">
    <source>
        <dbReference type="Pfam" id="PF24696"/>
    </source>
</evidence>
<feature type="region of interest" description="Disordered" evidence="1">
    <location>
        <begin position="1"/>
        <end position="23"/>
    </location>
</feature>
<evidence type="ECO:0000313" key="3">
    <source>
        <dbReference type="EMBL" id="CAB4768215.1"/>
    </source>
</evidence>
<feature type="domain" description="UGSC-like" evidence="2">
    <location>
        <begin position="18"/>
        <end position="106"/>
    </location>
</feature>
<dbReference type="Pfam" id="PF24696">
    <property type="entry name" value="UGSC"/>
    <property type="match status" value="1"/>
</dbReference>
<gene>
    <name evidence="3" type="ORF">UFOPK2754_02946</name>
</gene>
<protein>
    <submittedName>
        <fullName evidence="3">Unannotated protein</fullName>
    </submittedName>
</protein>
<dbReference type="EMBL" id="CAEZYR010000162">
    <property type="protein sequence ID" value="CAB4768215.1"/>
    <property type="molecule type" value="Genomic_DNA"/>
</dbReference>
<sequence>MNDPPATTNATTRDVWLVPPTGWGSTTTRGAAKRLDTVDGITLGLLSNGKANGVELLDRVADELAAHLGIGRIIRHTKPHPSLPASDEVMTMFAERAHAVLIAVGD</sequence>
<organism evidence="3">
    <name type="scientific">freshwater metagenome</name>
    <dbReference type="NCBI Taxonomy" id="449393"/>
    <lineage>
        <taxon>unclassified sequences</taxon>
        <taxon>metagenomes</taxon>
        <taxon>ecological metagenomes</taxon>
    </lineage>
</organism>